<reference evidence="2 3" key="1">
    <citation type="submission" date="2020-05" db="EMBL/GenBank/DDBJ databases">
        <title>MicrobeNet Type strains.</title>
        <authorList>
            <person name="Nicholson A.C."/>
        </authorList>
    </citation>
    <scope>NUCLEOTIDE SEQUENCE [LARGE SCALE GENOMIC DNA]</scope>
    <source>
        <strain evidence="2 3">JCM 14282</strain>
    </source>
</reference>
<dbReference type="SUPFAM" id="SSF54593">
    <property type="entry name" value="Glyoxalase/Bleomycin resistance protein/Dihydroxybiphenyl dioxygenase"/>
    <property type="match status" value="1"/>
</dbReference>
<evidence type="ECO:0000313" key="3">
    <source>
        <dbReference type="Proteomes" id="UP000543598"/>
    </source>
</evidence>
<dbReference type="PANTHER" id="PTHR36503:SF1">
    <property type="entry name" value="BLR2520 PROTEIN"/>
    <property type="match status" value="1"/>
</dbReference>
<name>A0A7Y2M3H2_9MICO</name>
<keyword evidence="3" id="KW-1185">Reference proteome</keyword>
<dbReference type="InterPro" id="IPR004360">
    <property type="entry name" value="Glyas_Fos-R_dOase_dom"/>
</dbReference>
<feature type="domain" description="VOC" evidence="1">
    <location>
        <begin position="5"/>
        <end position="127"/>
    </location>
</feature>
<comment type="caution">
    <text evidence="2">The sequence shown here is derived from an EMBL/GenBank/DDBJ whole genome shotgun (WGS) entry which is preliminary data.</text>
</comment>
<sequence>MNFFRTPQVVLFTRDIDRAATFYCALGFEEAFRTPTAGTPIHVDLVLDEYRFGLATETSTREDHGLSPVAHGQRAAVILWTDDVRTGYSRLIELGAKPIKTPEPWLGHLLIAWVEDLDGHLIQVVQAVN</sequence>
<protein>
    <submittedName>
        <fullName evidence="2">VOC family protein</fullName>
    </submittedName>
</protein>
<proteinExistence type="predicted"/>
<dbReference type="InterPro" id="IPR029068">
    <property type="entry name" value="Glyas_Bleomycin-R_OHBP_Dase"/>
</dbReference>
<dbReference type="EMBL" id="JABEMB010000044">
    <property type="protein sequence ID" value="NNH05359.1"/>
    <property type="molecule type" value="Genomic_DNA"/>
</dbReference>
<organism evidence="2 3">
    <name type="scientific">Microbacterium ulmi</name>
    <dbReference type="NCBI Taxonomy" id="179095"/>
    <lineage>
        <taxon>Bacteria</taxon>
        <taxon>Bacillati</taxon>
        <taxon>Actinomycetota</taxon>
        <taxon>Actinomycetes</taxon>
        <taxon>Micrococcales</taxon>
        <taxon>Microbacteriaceae</taxon>
        <taxon>Microbacterium</taxon>
    </lineage>
</organism>
<dbReference type="Gene3D" id="3.10.180.10">
    <property type="entry name" value="2,3-Dihydroxybiphenyl 1,2-Dioxygenase, domain 1"/>
    <property type="match status" value="1"/>
</dbReference>
<dbReference type="Proteomes" id="UP000543598">
    <property type="component" value="Unassembled WGS sequence"/>
</dbReference>
<dbReference type="PROSITE" id="PS51819">
    <property type="entry name" value="VOC"/>
    <property type="match status" value="1"/>
</dbReference>
<evidence type="ECO:0000313" key="2">
    <source>
        <dbReference type="EMBL" id="NNH05359.1"/>
    </source>
</evidence>
<gene>
    <name evidence="2" type="ORF">HLA99_16060</name>
</gene>
<dbReference type="Pfam" id="PF00903">
    <property type="entry name" value="Glyoxalase"/>
    <property type="match status" value="1"/>
</dbReference>
<evidence type="ECO:0000259" key="1">
    <source>
        <dbReference type="PROSITE" id="PS51819"/>
    </source>
</evidence>
<dbReference type="AlphaFoldDB" id="A0A7Y2M3H2"/>
<dbReference type="InterPro" id="IPR037523">
    <property type="entry name" value="VOC_core"/>
</dbReference>
<dbReference type="PANTHER" id="PTHR36503">
    <property type="entry name" value="BLR2520 PROTEIN"/>
    <property type="match status" value="1"/>
</dbReference>
<accession>A0A7Y2M3H2</accession>
<dbReference type="RefSeq" id="WP_167034324.1">
    <property type="nucleotide sequence ID" value="NZ_BAAANA010000002.1"/>
</dbReference>